<proteinExistence type="inferred from homology"/>
<dbReference type="RefSeq" id="WP_155303666.1">
    <property type="nucleotide sequence ID" value="NZ_AP021875.1"/>
</dbReference>
<organism evidence="2 3">
    <name type="scientific">Desulfosarcina widdelii</name>
    <dbReference type="NCBI Taxonomy" id="947919"/>
    <lineage>
        <taxon>Bacteria</taxon>
        <taxon>Pseudomonadati</taxon>
        <taxon>Thermodesulfobacteriota</taxon>
        <taxon>Desulfobacteria</taxon>
        <taxon>Desulfobacterales</taxon>
        <taxon>Desulfosarcinaceae</taxon>
        <taxon>Desulfosarcina</taxon>
    </lineage>
</organism>
<keyword evidence="3" id="KW-1185">Reference proteome</keyword>
<dbReference type="AlphaFoldDB" id="A0A5K7Z4X9"/>
<dbReference type="EMBL" id="AP021875">
    <property type="protein sequence ID" value="BBO74661.1"/>
    <property type="molecule type" value="Genomic_DNA"/>
</dbReference>
<gene>
    <name evidence="2" type="primary">prdF</name>
    <name evidence="2" type="ORF">DSCW_20780</name>
</gene>
<dbReference type="Gene3D" id="3.10.310.10">
    <property type="entry name" value="Diaminopimelate Epimerase, Chain A, domain 1"/>
    <property type="match status" value="2"/>
</dbReference>
<dbReference type="SFLD" id="SFLDS00028">
    <property type="entry name" value="Proline_Racemase"/>
    <property type="match status" value="1"/>
</dbReference>
<comment type="similarity">
    <text evidence="1">Belongs to the proline racemase family.</text>
</comment>
<dbReference type="OrthoDB" id="181267at2"/>
<dbReference type="InterPro" id="IPR008794">
    <property type="entry name" value="Pro_racemase_fam"/>
</dbReference>
<dbReference type="Pfam" id="PF05544">
    <property type="entry name" value="Pro_racemase"/>
    <property type="match status" value="1"/>
</dbReference>
<evidence type="ECO:0000256" key="1">
    <source>
        <dbReference type="ARBA" id="ARBA00007529"/>
    </source>
</evidence>
<evidence type="ECO:0000313" key="3">
    <source>
        <dbReference type="Proteomes" id="UP000427769"/>
    </source>
</evidence>
<evidence type="ECO:0000313" key="2">
    <source>
        <dbReference type="EMBL" id="BBO74661.1"/>
    </source>
</evidence>
<name>A0A5K7Z4X9_9BACT</name>
<dbReference type="PANTHER" id="PTHR33442">
    <property type="entry name" value="TRANS-3-HYDROXY-L-PROLINE DEHYDRATASE"/>
    <property type="match status" value="1"/>
</dbReference>
<protein>
    <submittedName>
        <fullName evidence="2">Proline racemase</fullName>
    </submittedName>
</protein>
<dbReference type="GO" id="GO:0047580">
    <property type="term" value="F:4-hydroxyproline epimerase activity"/>
    <property type="evidence" value="ECO:0007669"/>
    <property type="project" value="TreeGrafter"/>
</dbReference>
<dbReference type="PANTHER" id="PTHR33442:SF5">
    <property type="entry name" value="BIFUNCTIONAL TRANS-3-HYDROXY-L-PROLINE DEHYDRATASE_2-EPIMERASE"/>
    <property type="match status" value="1"/>
</dbReference>
<dbReference type="KEGG" id="dwd:DSCW_20780"/>
<accession>A0A5K7Z4X9</accession>
<sequence>MLTLEGLEKGFSERYGDRIVTIDSYTQGEPTRLLVGGIGSLPGPTMKDKRSHFEARFDHVRKLLTREPRGHRGIMAAVVTEPVSDNGAFGLFYMDARRYPYLCGHATIGAVATLIEVGALKAEEGDTVITVDTPSGPLDAHTRIREGHVESVAIDMVPSFVLETDRSIDVPGFGTVPVDLVCVGGFFAMVSARKIGIDLIPANRGRLVSLGMDIIDAANRSVNVVHPERPEVTTVDVTEFYDEDPQTGNGRGVVIYGESHMDRSPCGTGTTAKMTLLNHHGKLDPGETYRNAGPLGTVFEGRIVKKVAIGQFDGIVGQIRGNAQITGYHQFVVDDADPFPEGFLL</sequence>
<dbReference type="Proteomes" id="UP000427769">
    <property type="component" value="Chromosome"/>
</dbReference>
<reference evidence="2 3" key="1">
    <citation type="submission" date="2019-11" db="EMBL/GenBank/DDBJ databases">
        <title>Comparative genomics of hydrocarbon-degrading Desulfosarcina strains.</title>
        <authorList>
            <person name="Watanabe M."/>
            <person name="Kojima H."/>
            <person name="Fukui M."/>
        </authorList>
    </citation>
    <scope>NUCLEOTIDE SEQUENCE [LARGE SCALE GENOMIC DNA]</scope>
    <source>
        <strain evidence="2 3">PP31</strain>
    </source>
</reference>
<dbReference type="PIRSF" id="PIRSF029792">
    <property type="entry name" value="Pro_racemase"/>
    <property type="match status" value="1"/>
</dbReference>
<dbReference type="SUPFAM" id="SSF54506">
    <property type="entry name" value="Diaminopimelate epimerase-like"/>
    <property type="match status" value="1"/>
</dbReference>